<protein>
    <recommendedName>
        <fullName evidence="5">Beta-hydroxyacyl-ACP dehydratase</fullName>
    </recommendedName>
</protein>
<dbReference type="SUPFAM" id="SSF54637">
    <property type="entry name" value="Thioesterase/thiol ester dehydrase-isomerase"/>
    <property type="match status" value="1"/>
</dbReference>
<dbReference type="GO" id="GO:0016829">
    <property type="term" value="F:lyase activity"/>
    <property type="evidence" value="ECO:0007669"/>
    <property type="project" value="UniProtKB-KW"/>
</dbReference>
<evidence type="ECO:0000256" key="2">
    <source>
        <dbReference type="ARBA" id="ARBA00023239"/>
    </source>
</evidence>
<dbReference type="RefSeq" id="WP_122481655.1">
    <property type="nucleotide sequence ID" value="NZ_PUXG01000030.1"/>
</dbReference>
<dbReference type="GeneID" id="77191711"/>
<dbReference type="PANTHER" id="PTHR30272">
    <property type="entry name" value="3-HYDROXYACYL-[ACYL-CARRIER-PROTEIN] DEHYDRATASE"/>
    <property type="match status" value="1"/>
</dbReference>
<dbReference type="InterPro" id="IPR013114">
    <property type="entry name" value="FabA_FabZ"/>
</dbReference>
<dbReference type="Proteomes" id="UP000297521">
    <property type="component" value="Unassembled WGS sequence"/>
</dbReference>
<dbReference type="InterPro" id="IPR029069">
    <property type="entry name" value="HotDog_dom_sf"/>
</dbReference>
<comment type="similarity">
    <text evidence="1">Belongs to the thioester dehydratase family. FabZ subfamily.</text>
</comment>
<dbReference type="AlphaFoldDB" id="A0AAX2SQC9"/>
<keyword evidence="2" id="KW-0456">Lyase</keyword>
<dbReference type="Gene3D" id="3.10.129.10">
    <property type="entry name" value="Hotdog Thioesterase"/>
    <property type="match status" value="1"/>
</dbReference>
<accession>A0AAX2SQC9</accession>
<evidence type="ECO:0000313" key="3">
    <source>
        <dbReference type="EMBL" id="TGB10644.1"/>
    </source>
</evidence>
<dbReference type="Pfam" id="PF07977">
    <property type="entry name" value="FabA"/>
    <property type="match status" value="1"/>
</dbReference>
<name>A0AAX2SQC9_LIMRT</name>
<sequence>MFLSQKAVIKMLPQKEPFRFLDVVEYFERDKKKLVASQIFNSNAFFFKGHFPNNPIVPGVLLTETIAQAGLLLISLLERKSIKVGYLAQIEKAKFFREILPNEPLKIKCLLKKKIGDYYYITGEIYSQKIEKRCMKATVIVCV</sequence>
<evidence type="ECO:0000256" key="1">
    <source>
        <dbReference type="ARBA" id="ARBA00009174"/>
    </source>
</evidence>
<dbReference type="EMBL" id="SRKR01000012">
    <property type="protein sequence ID" value="TGB10644.1"/>
    <property type="molecule type" value="Genomic_DNA"/>
</dbReference>
<evidence type="ECO:0000313" key="4">
    <source>
        <dbReference type="Proteomes" id="UP000297521"/>
    </source>
</evidence>
<evidence type="ECO:0008006" key="5">
    <source>
        <dbReference type="Google" id="ProtNLM"/>
    </source>
</evidence>
<organism evidence="3 4">
    <name type="scientific">Limosilactobacillus reuteri</name>
    <name type="common">Lactobacillus reuteri</name>
    <dbReference type="NCBI Taxonomy" id="1598"/>
    <lineage>
        <taxon>Bacteria</taxon>
        <taxon>Bacillati</taxon>
        <taxon>Bacillota</taxon>
        <taxon>Bacilli</taxon>
        <taxon>Lactobacillales</taxon>
        <taxon>Lactobacillaceae</taxon>
        <taxon>Limosilactobacillus</taxon>
    </lineage>
</organism>
<reference evidence="3" key="2">
    <citation type="submission" date="2019-04" db="EMBL/GenBank/DDBJ databases">
        <authorList>
            <person name="Bisanz J.E."/>
            <person name="Chagwedera N.D."/>
            <person name="Chawla A."/>
            <person name="Turnbaugh P.J."/>
        </authorList>
    </citation>
    <scope>NUCLEOTIDE SEQUENCE</scope>
    <source>
        <strain evidence="3">I8-5</strain>
    </source>
</reference>
<dbReference type="PANTHER" id="PTHR30272:SF1">
    <property type="entry name" value="3-HYDROXYACYL-[ACYL-CARRIER-PROTEIN] DEHYDRATASE"/>
    <property type="match status" value="1"/>
</dbReference>
<gene>
    <name evidence="3" type="ORF">E5F87_07325</name>
</gene>
<proteinExistence type="inferred from homology"/>
<comment type="caution">
    <text evidence="3">The sequence shown here is derived from an EMBL/GenBank/DDBJ whole genome shotgun (WGS) entry which is preliminary data.</text>
</comment>
<reference evidence="3" key="1">
    <citation type="journal article" date="2019" name="Cell Metab.">
        <title>Nutrient sensing in CD11c cells alters the gut microbiome to regulate food intake and body mass.</title>
        <authorList>
            <person name="Chagwedera N.D."/>
            <person name="Ang Q.Y."/>
            <person name="Bisanz J.E."/>
            <person name="Leong Y.A."/>
            <person name="Ganeshan K."/>
            <person name="Cai J."/>
            <person name="Patterson A.D."/>
            <person name="Turnbaugh P.J."/>
            <person name="Chawla A."/>
        </authorList>
    </citation>
    <scope>NUCLEOTIDE SEQUENCE</scope>
    <source>
        <strain evidence="3">I8-5</strain>
    </source>
</reference>